<protein>
    <submittedName>
        <fullName evidence="2">Uncharacterized protein</fullName>
    </submittedName>
</protein>
<keyword evidence="3" id="KW-1185">Reference proteome</keyword>
<dbReference type="Proteomes" id="UP001187471">
    <property type="component" value="Unassembled WGS sequence"/>
</dbReference>
<feature type="compositionally biased region" description="Pro residues" evidence="1">
    <location>
        <begin position="17"/>
        <end position="44"/>
    </location>
</feature>
<sequence length="176" mass="20207">MATAEQPLKKRKLHEQPAPPPPPSPPQAPPPEPPPEPPQTPPLSPEEFHRRRRNKEEIRNLHECYKRIKFCVSQKDARLMPDLEQAYLSLITASRGLDSGKHFKAKVRTLAFRARALVLKRVEKKQYQGWLPWFDISMKGCQKKVLFGRVSGVEESCLEESHVKRSVTPVARGFEE</sequence>
<dbReference type="EMBL" id="JAVXUO010001134">
    <property type="protein sequence ID" value="KAK2985621.1"/>
    <property type="molecule type" value="Genomic_DNA"/>
</dbReference>
<name>A0AA88UKP1_9ASTE</name>
<proteinExistence type="predicted"/>
<comment type="caution">
    <text evidence="2">The sequence shown here is derived from an EMBL/GenBank/DDBJ whole genome shotgun (WGS) entry which is preliminary data.</text>
</comment>
<accession>A0AA88UKP1</accession>
<gene>
    <name evidence="2" type="ORF">RJ640_006884</name>
</gene>
<evidence type="ECO:0000256" key="1">
    <source>
        <dbReference type="SAM" id="MobiDB-lite"/>
    </source>
</evidence>
<reference evidence="2" key="1">
    <citation type="submission" date="2022-12" db="EMBL/GenBank/DDBJ databases">
        <title>Draft genome assemblies for two species of Escallonia (Escalloniales).</title>
        <authorList>
            <person name="Chanderbali A."/>
            <person name="Dervinis C."/>
            <person name="Anghel I."/>
            <person name="Soltis D."/>
            <person name="Soltis P."/>
            <person name="Zapata F."/>
        </authorList>
    </citation>
    <scope>NUCLEOTIDE SEQUENCE</scope>
    <source>
        <strain evidence="2">UCBG92.1500</strain>
        <tissue evidence="2">Leaf</tissue>
    </source>
</reference>
<organism evidence="2 3">
    <name type="scientific">Escallonia rubra</name>
    <dbReference type="NCBI Taxonomy" id="112253"/>
    <lineage>
        <taxon>Eukaryota</taxon>
        <taxon>Viridiplantae</taxon>
        <taxon>Streptophyta</taxon>
        <taxon>Embryophyta</taxon>
        <taxon>Tracheophyta</taxon>
        <taxon>Spermatophyta</taxon>
        <taxon>Magnoliopsida</taxon>
        <taxon>eudicotyledons</taxon>
        <taxon>Gunneridae</taxon>
        <taxon>Pentapetalae</taxon>
        <taxon>asterids</taxon>
        <taxon>campanulids</taxon>
        <taxon>Escalloniales</taxon>
        <taxon>Escalloniaceae</taxon>
        <taxon>Escallonia</taxon>
    </lineage>
</organism>
<evidence type="ECO:0000313" key="3">
    <source>
        <dbReference type="Proteomes" id="UP001187471"/>
    </source>
</evidence>
<evidence type="ECO:0000313" key="2">
    <source>
        <dbReference type="EMBL" id="KAK2985621.1"/>
    </source>
</evidence>
<dbReference type="AlphaFoldDB" id="A0AA88UKP1"/>
<feature type="region of interest" description="Disordered" evidence="1">
    <location>
        <begin position="1"/>
        <end position="49"/>
    </location>
</feature>